<dbReference type="Proteomes" id="UP001151760">
    <property type="component" value="Unassembled WGS sequence"/>
</dbReference>
<reference evidence="1" key="1">
    <citation type="journal article" date="2022" name="Int. J. Mol. Sci.">
        <title>Draft Genome of Tanacetum Coccineum: Genomic Comparison of Closely Related Tanacetum-Family Plants.</title>
        <authorList>
            <person name="Yamashiro T."/>
            <person name="Shiraishi A."/>
            <person name="Nakayama K."/>
            <person name="Satake H."/>
        </authorList>
    </citation>
    <scope>NUCLEOTIDE SEQUENCE</scope>
</reference>
<keyword evidence="2" id="KW-1185">Reference proteome</keyword>
<reference evidence="1" key="2">
    <citation type="submission" date="2022-01" db="EMBL/GenBank/DDBJ databases">
        <authorList>
            <person name="Yamashiro T."/>
            <person name="Shiraishi A."/>
            <person name="Satake H."/>
            <person name="Nakayama K."/>
        </authorList>
    </citation>
    <scope>NUCLEOTIDE SEQUENCE</scope>
</reference>
<name>A0ABQ5HZJ0_9ASTR</name>
<evidence type="ECO:0000313" key="1">
    <source>
        <dbReference type="EMBL" id="GJT93273.1"/>
    </source>
</evidence>
<gene>
    <name evidence="1" type="ORF">Tco_1082118</name>
</gene>
<accession>A0ABQ5HZJ0</accession>
<protein>
    <submittedName>
        <fullName evidence="1">Uncharacterized protein</fullName>
    </submittedName>
</protein>
<evidence type="ECO:0000313" key="2">
    <source>
        <dbReference type="Proteomes" id="UP001151760"/>
    </source>
</evidence>
<dbReference type="EMBL" id="BQNB010020187">
    <property type="protein sequence ID" value="GJT93273.1"/>
    <property type="molecule type" value="Genomic_DNA"/>
</dbReference>
<proteinExistence type="predicted"/>
<organism evidence="1 2">
    <name type="scientific">Tanacetum coccineum</name>
    <dbReference type="NCBI Taxonomy" id="301880"/>
    <lineage>
        <taxon>Eukaryota</taxon>
        <taxon>Viridiplantae</taxon>
        <taxon>Streptophyta</taxon>
        <taxon>Embryophyta</taxon>
        <taxon>Tracheophyta</taxon>
        <taxon>Spermatophyta</taxon>
        <taxon>Magnoliopsida</taxon>
        <taxon>eudicotyledons</taxon>
        <taxon>Gunneridae</taxon>
        <taxon>Pentapetalae</taxon>
        <taxon>asterids</taxon>
        <taxon>campanulids</taxon>
        <taxon>Asterales</taxon>
        <taxon>Asteraceae</taxon>
        <taxon>Asteroideae</taxon>
        <taxon>Anthemideae</taxon>
        <taxon>Anthemidinae</taxon>
        <taxon>Tanacetum</taxon>
    </lineage>
</organism>
<comment type="caution">
    <text evidence="1">The sequence shown here is derived from an EMBL/GenBank/DDBJ whole genome shotgun (WGS) entry which is preliminary data.</text>
</comment>
<sequence length="195" mass="21857">MHKTFEKSSLAMTHIWDDMIELHKSQPKKTYKEDLECEMAMVKIPRFMSWLGSTDAYNEPIGSVGNSTINLIVDTSILSFWMAVRCEIDYTLTSSYIMSTELPPSMYILLTLYEAIIAVMTTGSSEGIKVYHGMLRDGTCDKNVLIRPLSVYDPGCVPRGNTIESPCKGFCYFPPGVGQMLLWGHEMGDSSKVSL</sequence>